<evidence type="ECO:0000313" key="2">
    <source>
        <dbReference type="EMBL" id="KAA9368329.1"/>
    </source>
</evidence>
<dbReference type="AlphaFoldDB" id="A0A5N1JYL3"/>
<feature type="transmembrane region" description="Helical" evidence="1">
    <location>
        <begin position="28"/>
        <end position="49"/>
    </location>
</feature>
<sequence length="97" mass="11021">MIVPKYLRPVFDRDAYGPLSRMEKAIRFVIFVPIVFALQVPAIVLLLAFGVSCGVGPLKILLDETGTITWLKLGMFVITPSMFLIGTWVRKYFLPFR</sequence>
<dbReference type="RefSeq" id="WP_151093420.1">
    <property type="nucleotide sequence ID" value="NZ_VYXQ01000008.1"/>
</dbReference>
<name>A0A5N1JYL3_9HYPH</name>
<comment type="caution">
    <text evidence="2">The sequence shown here is derived from an EMBL/GenBank/DDBJ whole genome shotgun (WGS) entry which is preliminary data.</text>
</comment>
<keyword evidence="1" id="KW-0812">Transmembrane</keyword>
<organism evidence="2 3">
    <name type="scientific">Ochrobactrum quorumnocens</name>
    <dbReference type="NCBI Taxonomy" id="271865"/>
    <lineage>
        <taxon>Bacteria</taxon>
        <taxon>Pseudomonadati</taxon>
        <taxon>Pseudomonadota</taxon>
        <taxon>Alphaproteobacteria</taxon>
        <taxon>Hyphomicrobiales</taxon>
        <taxon>Brucellaceae</taxon>
        <taxon>Brucella/Ochrobactrum group</taxon>
        <taxon>Ochrobactrum</taxon>
    </lineage>
</organism>
<protein>
    <recommendedName>
        <fullName evidence="4">Transmembrane protein</fullName>
    </recommendedName>
</protein>
<evidence type="ECO:0000313" key="3">
    <source>
        <dbReference type="Proteomes" id="UP000327108"/>
    </source>
</evidence>
<dbReference type="EMBL" id="VYXQ01000008">
    <property type="protein sequence ID" value="KAA9368329.1"/>
    <property type="molecule type" value="Genomic_DNA"/>
</dbReference>
<gene>
    <name evidence="2" type="ORF">F3W84_10595</name>
</gene>
<feature type="transmembrane region" description="Helical" evidence="1">
    <location>
        <begin position="69"/>
        <end position="89"/>
    </location>
</feature>
<evidence type="ECO:0000256" key="1">
    <source>
        <dbReference type="SAM" id="Phobius"/>
    </source>
</evidence>
<keyword evidence="3" id="KW-1185">Reference proteome</keyword>
<keyword evidence="1" id="KW-1133">Transmembrane helix</keyword>
<accession>A0A5N1JYL3</accession>
<dbReference type="Proteomes" id="UP000327108">
    <property type="component" value="Unassembled WGS sequence"/>
</dbReference>
<keyword evidence="1" id="KW-0472">Membrane</keyword>
<reference evidence="2 3" key="1">
    <citation type="submission" date="2019-09" db="EMBL/GenBank/DDBJ databases">
        <title>Biological control of the noxious weed angled onion (Allium triquetrum) thwarted by endophytic bacteria in Victoria, Australia.</title>
        <authorList>
            <person name="Tehranchian P."/>
            <person name="Adair R.J."/>
            <person name="Van T.H."/>
            <person name="Morrison P.D."/>
            <person name="Williams H."/>
            <person name="Lawrie A.C."/>
        </authorList>
    </citation>
    <scope>NUCLEOTIDE SEQUENCE [LARGE SCALE GENOMIC DNA]</scope>
    <source>
        <strain evidence="2 3">RPTAtOch1</strain>
    </source>
</reference>
<evidence type="ECO:0008006" key="4">
    <source>
        <dbReference type="Google" id="ProtNLM"/>
    </source>
</evidence>
<proteinExistence type="predicted"/>